<evidence type="ECO:0000313" key="3">
    <source>
        <dbReference type="Proteomes" id="UP000000305"/>
    </source>
</evidence>
<organism evidence="2 3">
    <name type="scientific">Daphnia pulex</name>
    <name type="common">Water flea</name>
    <dbReference type="NCBI Taxonomy" id="6669"/>
    <lineage>
        <taxon>Eukaryota</taxon>
        <taxon>Metazoa</taxon>
        <taxon>Ecdysozoa</taxon>
        <taxon>Arthropoda</taxon>
        <taxon>Crustacea</taxon>
        <taxon>Branchiopoda</taxon>
        <taxon>Diplostraca</taxon>
        <taxon>Cladocera</taxon>
        <taxon>Anomopoda</taxon>
        <taxon>Daphniidae</taxon>
        <taxon>Daphnia</taxon>
    </lineage>
</organism>
<keyword evidence="3" id="KW-1185">Reference proteome</keyword>
<reference evidence="2 3" key="1">
    <citation type="journal article" date="2011" name="Science">
        <title>The ecoresponsive genome of Daphnia pulex.</title>
        <authorList>
            <person name="Colbourne J.K."/>
            <person name="Pfrender M.E."/>
            <person name="Gilbert D."/>
            <person name="Thomas W.K."/>
            <person name="Tucker A."/>
            <person name="Oakley T.H."/>
            <person name="Tokishita S."/>
            <person name="Aerts A."/>
            <person name="Arnold G.J."/>
            <person name="Basu M.K."/>
            <person name="Bauer D.J."/>
            <person name="Caceres C.E."/>
            <person name="Carmel L."/>
            <person name="Casola C."/>
            <person name="Choi J.H."/>
            <person name="Detter J.C."/>
            <person name="Dong Q."/>
            <person name="Dusheyko S."/>
            <person name="Eads B.D."/>
            <person name="Frohlich T."/>
            <person name="Geiler-Samerotte K.A."/>
            <person name="Gerlach D."/>
            <person name="Hatcher P."/>
            <person name="Jogdeo S."/>
            <person name="Krijgsveld J."/>
            <person name="Kriventseva E.V."/>
            <person name="Kultz D."/>
            <person name="Laforsch C."/>
            <person name="Lindquist E."/>
            <person name="Lopez J."/>
            <person name="Manak J.R."/>
            <person name="Muller J."/>
            <person name="Pangilinan J."/>
            <person name="Patwardhan R.P."/>
            <person name="Pitluck S."/>
            <person name="Pritham E.J."/>
            <person name="Rechtsteiner A."/>
            <person name="Rho M."/>
            <person name="Rogozin I.B."/>
            <person name="Sakarya O."/>
            <person name="Salamov A."/>
            <person name="Schaack S."/>
            <person name="Shapiro H."/>
            <person name="Shiga Y."/>
            <person name="Skalitzky C."/>
            <person name="Smith Z."/>
            <person name="Souvorov A."/>
            <person name="Sung W."/>
            <person name="Tang Z."/>
            <person name="Tsuchiya D."/>
            <person name="Tu H."/>
            <person name="Vos H."/>
            <person name="Wang M."/>
            <person name="Wolf Y.I."/>
            <person name="Yamagata H."/>
            <person name="Yamada T."/>
            <person name="Ye Y."/>
            <person name="Shaw J.R."/>
            <person name="Andrews J."/>
            <person name="Crease T.J."/>
            <person name="Tang H."/>
            <person name="Lucas S.M."/>
            <person name="Robertson H.M."/>
            <person name="Bork P."/>
            <person name="Koonin E.V."/>
            <person name="Zdobnov E.M."/>
            <person name="Grigoriev I.V."/>
            <person name="Lynch M."/>
            <person name="Boore J.L."/>
        </authorList>
    </citation>
    <scope>NUCLEOTIDE SEQUENCE [LARGE SCALE GENOMIC DNA]</scope>
</reference>
<feature type="transmembrane region" description="Helical" evidence="1">
    <location>
        <begin position="32"/>
        <end position="56"/>
    </location>
</feature>
<dbReference type="InParanoid" id="E9GY43"/>
<name>E9GY43_DAPPU</name>
<dbReference type="EMBL" id="GL732574">
    <property type="protein sequence ID" value="EFX75626.1"/>
    <property type="molecule type" value="Genomic_DNA"/>
</dbReference>
<proteinExistence type="predicted"/>
<keyword evidence="1" id="KW-0472">Membrane</keyword>
<sequence length="220" mass="24370">MPTLLATAARKTGETARGLIISLYEGTNLNSIVIYCGVLLILAIIAASLIIAFAAAARKRADLYYLTRMERLDWLDHLHRSVRADEVDEKIPSFDSDEGRLYFNNQNSTLVPLGSGGALLVSTVGIVAVVIGAVVLFSLVFNNHGLKNGGSIFSPWLNQQPGYPAGSYQQNQYYTQPQAQQYVYEPYSKLGYQSQPVARLPLPARQKFTALYNRWHLNST</sequence>
<dbReference type="HOGENOM" id="CLU_1257208_0_0_1"/>
<keyword evidence="1" id="KW-0812">Transmembrane</keyword>
<keyword evidence="1" id="KW-1133">Transmembrane helix</keyword>
<dbReference type="KEGG" id="dpx:DAPPUDRAFT_107753"/>
<dbReference type="Proteomes" id="UP000000305">
    <property type="component" value="Unassembled WGS sequence"/>
</dbReference>
<feature type="transmembrane region" description="Helical" evidence="1">
    <location>
        <begin position="118"/>
        <end position="141"/>
    </location>
</feature>
<evidence type="ECO:0000313" key="2">
    <source>
        <dbReference type="EMBL" id="EFX75626.1"/>
    </source>
</evidence>
<evidence type="ECO:0000256" key="1">
    <source>
        <dbReference type="SAM" id="Phobius"/>
    </source>
</evidence>
<dbReference type="OrthoDB" id="10489874at2759"/>
<gene>
    <name evidence="2" type="ORF">DAPPUDRAFT_107753</name>
</gene>
<accession>E9GY43</accession>
<protein>
    <submittedName>
        <fullName evidence="2">Uncharacterized protein</fullName>
    </submittedName>
</protein>
<dbReference type="AlphaFoldDB" id="E9GY43"/>